<comment type="caution">
    <text evidence="1">The sequence shown here is derived from an EMBL/GenBank/DDBJ whole genome shotgun (WGS) entry which is preliminary data.</text>
</comment>
<reference evidence="1" key="1">
    <citation type="journal article" date="2019" name="bioRxiv">
        <title>The Genome of the Zebra Mussel, Dreissena polymorpha: A Resource for Invasive Species Research.</title>
        <authorList>
            <person name="McCartney M.A."/>
            <person name="Auch B."/>
            <person name="Kono T."/>
            <person name="Mallez S."/>
            <person name="Zhang Y."/>
            <person name="Obille A."/>
            <person name="Becker A."/>
            <person name="Abrahante J.E."/>
            <person name="Garbe J."/>
            <person name="Badalamenti J.P."/>
            <person name="Herman A."/>
            <person name="Mangelson H."/>
            <person name="Liachko I."/>
            <person name="Sullivan S."/>
            <person name="Sone E.D."/>
            <person name="Koren S."/>
            <person name="Silverstein K.A.T."/>
            <person name="Beckman K.B."/>
            <person name="Gohl D.M."/>
        </authorList>
    </citation>
    <scope>NUCLEOTIDE SEQUENCE</scope>
    <source>
        <strain evidence="1">Duluth1</strain>
        <tissue evidence="1">Whole animal</tissue>
    </source>
</reference>
<dbReference type="Proteomes" id="UP000828390">
    <property type="component" value="Unassembled WGS sequence"/>
</dbReference>
<evidence type="ECO:0000313" key="1">
    <source>
        <dbReference type="EMBL" id="KAH3834569.1"/>
    </source>
</evidence>
<evidence type="ECO:0000313" key="2">
    <source>
        <dbReference type="Proteomes" id="UP000828390"/>
    </source>
</evidence>
<organism evidence="1 2">
    <name type="scientific">Dreissena polymorpha</name>
    <name type="common">Zebra mussel</name>
    <name type="synonym">Mytilus polymorpha</name>
    <dbReference type="NCBI Taxonomy" id="45954"/>
    <lineage>
        <taxon>Eukaryota</taxon>
        <taxon>Metazoa</taxon>
        <taxon>Spiralia</taxon>
        <taxon>Lophotrochozoa</taxon>
        <taxon>Mollusca</taxon>
        <taxon>Bivalvia</taxon>
        <taxon>Autobranchia</taxon>
        <taxon>Heteroconchia</taxon>
        <taxon>Euheterodonta</taxon>
        <taxon>Imparidentia</taxon>
        <taxon>Neoheterodontei</taxon>
        <taxon>Myida</taxon>
        <taxon>Dreissenoidea</taxon>
        <taxon>Dreissenidae</taxon>
        <taxon>Dreissena</taxon>
    </lineage>
</organism>
<sequence length="67" mass="7507">MAVVGPHTELHEAFLLIKREELDVDWAVGLVDCLWLPDNKTGAVDLCFGKQSDNKVTIRTEKQANIN</sequence>
<keyword evidence="2" id="KW-1185">Reference proteome</keyword>
<proteinExistence type="predicted"/>
<gene>
    <name evidence="1" type="ORF">DPMN_107899</name>
</gene>
<reference evidence="1" key="2">
    <citation type="submission" date="2020-11" db="EMBL/GenBank/DDBJ databases">
        <authorList>
            <person name="McCartney M.A."/>
            <person name="Auch B."/>
            <person name="Kono T."/>
            <person name="Mallez S."/>
            <person name="Becker A."/>
            <person name="Gohl D.M."/>
            <person name="Silverstein K.A.T."/>
            <person name="Koren S."/>
            <person name="Bechman K.B."/>
            <person name="Herman A."/>
            <person name="Abrahante J.E."/>
            <person name="Garbe J."/>
        </authorList>
    </citation>
    <scope>NUCLEOTIDE SEQUENCE</scope>
    <source>
        <strain evidence="1">Duluth1</strain>
        <tissue evidence="1">Whole animal</tissue>
    </source>
</reference>
<protein>
    <submittedName>
        <fullName evidence="1">Uncharacterized protein</fullName>
    </submittedName>
</protein>
<dbReference type="AlphaFoldDB" id="A0A9D4QKL5"/>
<name>A0A9D4QKL5_DREPO</name>
<dbReference type="EMBL" id="JAIWYP010000004">
    <property type="protein sequence ID" value="KAH3834569.1"/>
    <property type="molecule type" value="Genomic_DNA"/>
</dbReference>
<accession>A0A9D4QKL5</accession>